<dbReference type="GO" id="GO:0000166">
    <property type="term" value="F:nucleotide binding"/>
    <property type="evidence" value="ECO:0007669"/>
    <property type="project" value="UniProtKB-KW"/>
</dbReference>
<evidence type="ECO:0000256" key="3">
    <source>
        <dbReference type="ARBA" id="ARBA00022741"/>
    </source>
</evidence>
<feature type="domain" description="tRNA nucleotidyltransferase/poly(A) polymerase RNA and SrmB- binding" evidence="6">
    <location>
        <begin position="214"/>
        <end position="276"/>
    </location>
</feature>
<dbReference type="InterPro" id="IPR032828">
    <property type="entry name" value="PolyA_RNA-bd"/>
</dbReference>
<dbReference type="GO" id="GO:0001680">
    <property type="term" value="P:tRNA 3'-terminal CCA addition"/>
    <property type="evidence" value="ECO:0007669"/>
    <property type="project" value="UniProtKB-ARBA"/>
</dbReference>
<feature type="domain" description="Poly A polymerase head" evidence="5">
    <location>
        <begin position="45"/>
        <end position="147"/>
    </location>
</feature>
<proteinExistence type="inferred from homology"/>
<dbReference type="InterPro" id="IPR002646">
    <property type="entry name" value="PolA_pol_head_dom"/>
</dbReference>
<organism evidence="7">
    <name type="scientific">Fagus sylvatica</name>
    <name type="common">Beechnut</name>
    <dbReference type="NCBI Taxonomy" id="28930"/>
    <lineage>
        <taxon>Eukaryota</taxon>
        <taxon>Viridiplantae</taxon>
        <taxon>Streptophyta</taxon>
        <taxon>Embryophyta</taxon>
        <taxon>Tracheophyta</taxon>
        <taxon>Spermatophyta</taxon>
        <taxon>Magnoliopsida</taxon>
        <taxon>eudicotyledons</taxon>
        <taxon>Gunneridae</taxon>
        <taxon>Pentapetalae</taxon>
        <taxon>rosids</taxon>
        <taxon>fabids</taxon>
        <taxon>Fagales</taxon>
        <taxon>Fagaceae</taxon>
        <taxon>Fagus</taxon>
    </lineage>
</organism>
<name>A0A2N9EI72_FAGSY</name>
<evidence type="ECO:0000259" key="5">
    <source>
        <dbReference type="Pfam" id="PF01743"/>
    </source>
</evidence>
<comment type="similarity">
    <text evidence="1 4">Belongs to the tRNA nucleotidyltransferase/poly(A) polymerase family.</text>
</comment>
<keyword evidence="4" id="KW-0694">RNA-binding</keyword>
<keyword evidence="3" id="KW-0547">Nucleotide-binding</keyword>
<dbReference type="InterPro" id="IPR043519">
    <property type="entry name" value="NT_sf"/>
</dbReference>
<keyword evidence="2 4" id="KW-0808">Transferase</keyword>
<evidence type="ECO:0000256" key="1">
    <source>
        <dbReference type="ARBA" id="ARBA00007265"/>
    </source>
</evidence>
<evidence type="ECO:0000259" key="6">
    <source>
        <dbReference type="Pfam" id="PF12627"/>
    </source>
</evidence>
<accession>A0A2N9EI72</accession>
<dbReference type="PANTHER" id="PTHR43051:SF1">
    <property type="entry name" value="POLYNUCLEOTIDE ADENYLYLTRANSFERASE FAMILY PROTEIN"/>
    <property type="match status" value="1"/>
</dbReference>
<dbReference type="InterPro" id="IPR052191">
    <property type="entry name" value="tRNA_ntf/polyA_polymerase_I"/>
</dbReference>
<dbReference type="PANTHER" id="PTHR43051">
    <property type="entry name" value="POLYNUCLEOTIDE ADENYLYLTRANSFERASE FAMILY PROTEIN"/>
    <property type="match status" value="1"/>
</dbReference>
<evidence type="ECO:0008006" key="8">
    <source>
        <dbReference type="Google" id="ProtNLM"/>
    </source>
</evidence>
<dbReference type="SUPFAM" id="SSF81891">
    <property type="entry name" value="Poly A polymerase C-terminal region-like"/>
    <property type="match status" value="1"/>
</dbReference>
<evidence type="ECO:0000313" key="7">
    <source>
        <dbReference type="EMBL" id="SPC74344.1"/>
    </source>
</evidence>
<dbReference type="Pfam" id="PF12627">
    <property type="entry name" value="PolyA_pol_RNAbd"/>
    <property type="match status" value="1"/>
</dbReference>
<dbReference type="GO" id="GO:0003723">
    <property type="term" value="F:RNA binding"/>
    <property type="evidence" value="ECO:0007669"/>
    <property type="project" value="UniProtKB-KW"/>
</dbReference>
<dbReference type="AlphaFoldDB" id="A0A2N9EI72"/>
<gene>
    <name evidence="7" type="ORF">FSB_LOCUS2226</name>
</gene>
<dbReference type="Pfam" id="PF01743">
    <property type="entry name" value="PolyA_pol"/>
    <property type="match status" value="1"/>
</dbReference>
<reference evidence="7" key="1">
    <citation type="submission" date="2018-02" db="EMBL/GenBank/DDBJ databases">
        <authorList>
            <person name="Cohen D.B."/>
            <person name="Kent A.D."/>
        </authorList>
    </citation>
    <scope>NUCLEOTIDE SEQUENCE</scope>
</reference>
<protein>
    <recommendedName>
        <fullName evidence="8">Poly A polymerase head domain-containing protein</fullName>
    </recommendedName>
</protein>
<dbReference type="SUPFAM" id="SSF81301">
    <property type="entry name" value="Nucleotidyltransferase"/>
    <property type="match status" value="1"/>
</dbReference>
<sequence>MPISSMRPHAHGNTGFLSRLKALINVQRFNHTLAEKELQAQGFEAYLVGGCVRDLILNRTPKDFDVITTAKLNQIKKQFHRSVIVGRRFPICRVHIKGTVIEVSSFDTVAKHDEEKEKVLSLQKPRGCDEKDFIRWRNSMCRDFTINRHGAVVGEDGNGGNLELGVMFGERRGMSGAMVVSLGVELRTLIPAQLSFKEDCARILRGLRIAARLGLSLSKDTATAIHNYSSSVQGLGKTRIMMELNYMFSYGAAEPSLWLLQRFNLLEILLPFHAAYLQEAKQSAKFPILLMKLFFHLDKLVSCDRPADCSLWVGLLAFHLALVNNPREALVIRTFASVLYHGNWEEGVKFAKEQAEMHVDFVPEISGSSNFKSDEELAKGVTLLASLVQDSISTLTETENLFKSMSRYPFSPCSGFGLPVHLHKAKGPVCIGDSFKCAKCNAGSTCASTQPKALHDPVISHYFLPSGDGRFNDQLMPMVFISKKMEKDVSVIFQVLLYDIESYNNGRESFEINYHLLGKGDLHETRFVLGKIILETMSGGVVKGGRNAVKEGRTQLQPDVSEENGDLVLSDLVKDAFEDRNHKRSLSTSYPEVKQEMVKKQKVVKKSSLSKLEGAIMNSGVVEKVKLQKMTEKHHKIIETCQLPQEETKVIQGIVSGKEDDHLQEQDVTLEMQEDVENDMCKDNAKRHLKPQKNAKHLLSRYEVIKKHLKNCNFSQETKLKHRKVSETKELHFSPQEVVKVMQGIVSGKEDDHLQEQDVTMEMQEDVENDTCKDNAKRHLKPQKNAKHLLSRYEVIEKPLKKCNFSQEAKLKHRKVSETKELHFSPQEVVKEKHDKVLVKEKGSRPLLSSFFK</sequence>
<dbReference type="GO" id="GO:0016779">
    <property type="term" value="F:nucleotidyltransferase activity"/>
    <property type="evidence" value="ECO:0007669"/>
    <property type="project" value="InterPro"/>
</dbReference>
<evidence type="ECO:0000256" key="2">
    <source>
        <dbReference type="ARBA" id="ARBA00022679"/>
    </source>
</evidence>
<dbReference type="Gene3D" id="1.10.3090.10">
    <property type="entry name" value="cca-adding enzyme, domain 2"/>
    <property type="match status" value="1"/>
</dbReference>
<dbReference type="EMBL" id="OIVN01000104">
    <property type="protein sequence ID" value="SPC74344.1"/>
    <property type="molecule type" value="Genomic_DNA"/>
</dbReference>
<dbReference type="Gene3D" id="3.30.460.10">
    <property type="entry name" value="Beta Polymerase, domain 2"/>
    <property type="match status" value="1"/>
</dbReference>
<evidence type="ECO:0000256" key="4">
    <source>
        <dbReference type="RuleBase" id="RU003953"/>
    </source>
</evidence>